<proteinExistence type="predicted"/>
<dbReference type="RefSeq" id="WP_344956673.1">
    <property type="nucleotide sequence ID" value="NZ_BAABCX010000002.1"/>
</dbReference>
<comment type="caution">
    <text evidence="1">The sequence shown here is derived from an EMBL/GenBank/DDBJ whole genome shotgun (WGS) entry which is preliminary data.</text>
</comment>
<evidence type="ECO:0000313" key="1">
    <source>
        <dbReference type="EMBL" id="GAA3537057.1"/>
    </source>
</evidence>
<gene>
    <name evidence="1" type="ORF">GCM10022394_15850</name>
</gene>
<dbReference type="Gene3D" id="3.20.160.10">
    <property type="entry name" value="vpa0580 domain like"/>
    <property type="match status" value="1"/>
</dbReference>
<keyword evidence="2" id="KW-1185">Reference proteome</keyword>
<name>A0ABP6VJM8_9GAMM</name>
<reference evidence="2" key="1">
    <citation type="journal article" date="2019" name="Int. J. Syst. Evol. Microbiol.">
        <title>The Global Catalogue of Microorganisms (GCM) 10K type strain sequencing project: providing services to taxonomists for standard genome sequencing and annotation.</title>
        <authorList>
            <consortium name="The Broad Institute Genomics Platform"/>
            <consortium name="The Broad Institute Genome Sequencing Center for Infectious Disease"/>
            <person name="Wu L."/>
            <person name="Ma J."/>
        </authorList>
    </citation>
    <scope>NUCLEOTIDE SEQUENCE [LARGE SCALE GENOMIC DNA]</scope>
    <source>
        <strain evidence="2">JCM 17110</strain>
    </source>
</reference>
<evidence type="ECO:0000313" key="2">
    <source>
        <dbReference type="Proteomes" id="UP001500795"/>
    </source>
</evidence>
<dbReference type="EMBL" id="BAABCX010000002">
    <property type="protein sequence ID" value="GAA3537057.1"/>
    <property type="molecule type" value="Genomic_DNA"/>
</dbReference>
<organism evidence="1 2">
    <name type="scientific">Zobellella aerophila</name>
    <dbReference type="NCBI Taxonomy" id="870480"/>
    <lineage>
        <taxon>Bacteria</taxon>
        <taxon>Pseudomonadati</taxon>
        <taxon>Pseudomonadota</taxon>
        <taxon>Gammaproteobacteria</taxon>
        <taxon>Aeromonadales</taxon>
        <taxon>Aeromonadaceae</taxon>
        <taxon>Zobellella</taxon>
    </lineage>
</organism>
<protein>
    <submittedName>
        <fullName evidence="1">HopJ type III effector protein</fullName>
    </submittedName>
</protein>
<dbReference type="InterPro" id="IPR014984">
    <property type="entry name" value="HopJ"/>
</dbReference>
<sequence length="115" mass="12553">MSLNSLQEKLQNSPDTIEFSEVMAVIDTLYDFTPTAFTNGDVSNEAGQNNGSCKLLAFARQQGLSEQQTLACFGAFYRHDVLQHPAGSDHQNIRNFIKTGWPGVAFAGQPLTSKA</sequence>
<dbReference type="Proteomes" id="UP001500795">
    <property type="component" value="Unassembled WGS sequence"/>
</dbReference>
<dbReference type="Pfam" id="PF08888">
    <property type="entry name" value="HopJ"/>
    <property type="match status" value="1"/>
</dbReference>
<accession>A0ABP6VJM8</accession>
<dbReference type="InterPro" id="IPR038604">
    <property type="entry name" value="HopJ_sf"/>
</dbReference>